<dbReference type="RefSeq" id="WP_090326253.1">
    <property type="nucleotide sequence ID" value="NZ_FNKJ01000003.1"/>
</dbReference>
<proteinExistence type="predicted"/>
<dbReference type="InterPro" id="IPR025737">
    <property type="entry name" value="FApF"/>
</dbReference>
<evidence type="ECO:0000313" key="1">
    <source>
        <dbReference type="EMBL" id="SDR35478.1"/>
    </source>
</evidence>
<accession>A0A1H1IDN0</accession>
<dbReference type="EMBL" id="FNKJ01000003">
    <property type="protein sequence ID" value="SDR35478.1"/>
    <property type="molecule type" value="Genomic_DNA"/>
</dbReference>
<reference evidence="2" key="1">
    <citation type="submission" date="2016-10" db="EMBL/GenBank/DDBJ databases">
        <authorList>
            <person name="Varghese N."/>
            <person name="Submissions S."/>
        </authorList>
    </citation>
    <scope>NUCLEOTIDE SEQUENCE [LARGE SCALE GENOMIC DNA]</scope>
    <source>
        <strain evidence="2">BS3775</strain>
    </source>
</reference>
<name>A0A1H1IDN0_9PSED</name>
<evidence type="ECO:0000313" key="2">
    <source>
        <dbReference type="Proteomes" id="UP000199570"/>
    </source>
</evidence>
<sequence>MKNKKCTARRALSPASITLAMLPFFTGVAVATEGGGSVYPSGVNTVLSGKLPPPGLTNFVYVSDYKATKTIGNNGSEKPNIHNFDLDVKALALRFDYTYSDYSILGATLSSRFIIPLVKGNVSFDVDTPAGRVHRSDRQEGVGDITLVPLLLGWSSPGLSQVVAVDIFTPTGSYDKDRLFNPGRNYWSFAPWYGITAYPIKNLEVSAKALYIVNKENSATKYKSGNELNIDYNIGYNITPTLQLGVSGYFYKQITGDDQDIVTTSTEDNKGRAFAIGPAMKYQTPAWGFVAKWQHESMVLNRAEGDKFWLQAVFRF</sequence>
<gene>
    <name evidence="1" type="ORF">SAMN04490195_5225</name>
</gene>
<dbReference type="AlphaFoldDB" id="A0A1H1IDN0"/>
<dbReference type="OrthoDB" id="8639774at2"/>
<protein>
    <submittedName>
        <fullName evidence="1">Uncharacterized conserved protein</fullName>
    </submittedName>
</protein>
<keyword evidence="2" id="KW-1185">Reference proteome</keyword>
<organism evidence="1 2">
    <name type="scientific">Pseudomonas moorei</name>
    <dbReference type="NCBI Taxonomy" id="395599"/>
    <lineage>
        <taxon>Bacteria</taxon>
        <taxon>Pseudomonadati</taxon>
        <taxon>Pseudomonadota</taxon>
        <taxon>Gammaproteobacteria</taxon>
        <taxon>Pseudomonadales</taxon>
        <taxon>Pseudomonadaceae</taxon>
        <taxon>Pseudomonas</taxon>
    </lineage>
</organism>
<dbReference type="Pfam" id="PF13557">
    <property type="entry name" value="Phenol_MetA_deg"/>
    <property type="match status" value="1"/>
</dbReference>
<dbReference type="Proteomes" id="UP000199570">
    <property type="component" value="Unassembled WGS sequence"/>
</dbReference>